<keyword evidence="4" id="KW-0539">Nucleus</keyword>
<feature type="region of interest" description="Disordered" evidence="5">
    <location>
        <begin position="332"/>
        <end position="372"/>
    </location>
</feature>
<evidence type="ECO:0000256" key="1">
    <source>
        <dbReference type="ARBA" id="ARBA00004123"/>
    </source>
</evidence>
<comment type="subcellular location">
    <subcellularLocation>
        <location evidence="1">Nucleus</location>
    </subcellularLocation>
</comment>
<keyword evidence="3" id="KW-0238">DNA-binding</keyword>
<feature type="region of interest" description="Disordered" evidence="5">
    <location>
        <begin position="217"/>
        <end position="297"/>
    </location>
</feature>
<dbReference type="PRINTS" id="PR00755">
    <property type="entry name" value="AFLATOXINBRP"/>
</dbReference>
<dbReference type="SUPFAM" id="SSF57701">
    <property type="entry name" value="Zn2/Cys6 DNA-binding domain"/>
    <property type="match status" value="1"/>
</dbReference>
<dbReference type="EMBL" id="JBAHYK010000072">
    <property type="protein sequence ID" value="KAL0579084.1"/>
    <property type="molecule type" value="Genomic_DNA"/>
</dbReference>
<dbReference type="Gene3D" id="4.10.240.10">
    <property type="entry name" value="Zn(2)-C6 fungal-type DNA-binding domain"/>
    <property type="match status" value="1"/>
</dbReference>
<protein>
    <recommendedName>
        <fullName evidence="6">Zn(2)-C6 fungal-type domain-containing protein</fullName>
    </recommendedName>
</protein>
<reference evidence="7 8" key="1">
    <citation type="submission" date="2024-02" db="EMBL/GenBank/DDBJ databases">
        <title>A draft genome for the cacao thread blight pathogen Marasmius crinis-equi.</title>
        <authorList>
            <person name="Cohen S.P."/>
            <person name="Baruah I.K."/>
            <person name="Amoako-Attah I."/>
            <person name="Bukari Y."/>
            <person name="Meinhardt L.W."/>
            <person name="Bailey B.A."/>
        </authorList>
    </citation>
    <scope>NUCLEOTIDE SEQUENCE [LARGE SCALE GENOMIC DNA]</scope>
    <source>
        <strain evidence="7 8">GH-76</strain>
    </source>
</reference>
<evidence type="ECO:0000313" key="7">
    <source>
        <dbReference type="EMBL" id="KAL0579084.1"/>
    </source>
</evidence>
<feature type="compositionally biased region" description="Low complexity" evidence="5">
    <location>
        <begin position="268"/>
        <end position="289"/>
    </location>
</feature>
<feature type="region of interest" description="Disordered" evidence="5">
    <location>
        <begin position="113"/>
        <end position="173"/>
    </location>
</feature>
<dbReference type="InterPro" id="IPR001138">
    <property type="entry name" value="Zn2Cys6_DnaBD"/>
</dbReference>
<gene>
    <name evidence="7" type="ORF">V5O48_002926</name>
</gene>
<dbReference type="PROSITE" id="PS50048">
    <property type="entry name" value="ZN2_CY6_FUNGAL_2"/>
    <property type="match status" value="1"/>
</dbReference>
<feature type="compositionally biased region" description="Polar residues" evidence="5">
    <location>
        <begin position="132"/>
        <end position="157"/>
    </location>
</feature>
<keyword evidence="8" id="KW-1185">Reference proteome</keyword>
<evidence type="ECO:0000256" key="5">
    <source>
        <dbReference type="SAM" id="MobiDB-lite"/>
    </source>
</evidence>
<evidence type="ECO:0000259" key="6">
    <source>
        <dbReference type="PROSITE" id="PS50048"/>
    </source>
</evidence>
<sequence>MSFMNSQQLVGEVGFTQYPYSGHQSDLSYSERHFTEGSAFYEEPVNRRHHYHPYAMNHHPRSSLYSVNDLGQSPPSTVNYQPDYQDYQGWSQRNMHTYYDYPTDVHHQSIPRYAPGMPSPKRDNAPSPLHHTANSGFQLTSSASDYMSGNTQRSPSLAGSLDPATGIFYRTPEHPRLRTAQACEKCRTRKAKCSGEHPSCKRCLTRGLVCQYAKEGRVRGPNKPKPKALSLVDGGVPRDSARIDASSSRSLPQDRSVAGESTPSGTLPSHSIMSSSTTPPISPMSTASMQSPTTPLSLDGGLTYPNFVANHRSSKYLSPVLQSAYSAQVLRQEPRSGANSPRYDCSSQSQISLGAPTASSESQQSPHESLQYPDSLSAMACENISQSPSSSSYSNSPTLGASVDALGPISSGSYIVDHPSHALPSYEPQSHFETAMNPANCPQGAYSDM</sequence>
<name>A0ABR3FUE3_9AGAR</name>
<dbReference type="PANTHER" id="PTHR46910:SF3">
    <property type="entry name" value="HALOTOLERANCE PROTEIN 9-RELATED"/>
    <property type="match status" value="1"/>
</dbReference>
<comment type="caution">
    <text evidence="7">The sequence shown here is derived from an EMBL/GenBank/DDBJ whole genome shotgun (WGS) entry which is preliminary data.</text>
</comment>
<evidence type="ECO:0000256" key="4">
    <source>
        <dbReference type="ARBA" id="ARBA00023242"/>
    </source>
</evidence>
<evidence type="ECO:0000256" key="2">
    <source>
        <dbReference type="ARBA" id="ARBA00022723"/>
    </source>
</evidence>
<dbReference type="CDD" id="cd00067">
    <property type="entry name" value="GAL4"/>
    <property type="match status" value="1"/>
</dbReference>
<dbReference type="InterPro" id="IPR036864">
    <property type="entry name" value="Zn2-C6_fun-type_DNA-bd_sf"/>
</dbReference>
<dbReference type="PANTHER" id="PTHR46910">
    <property type="entry name" value="TRANSCRIPTION FACTOR PDR1"/>
    <property type="match status" value="1"/>
</dbReference>
<evidence type="ECO:0000256" key="3">
    <source>
        <dbReference type="ARBA" id="ARBA00023125"/>
    </source>
</evidence>
<feature type="domain" description="Zn(2)-C6 fungal-type" evidence="6">
    <location>
        <begin position="182"/>
        <end position="212"/>
    </location>
</feature>
<dbReference type="InterPro" id="IPR050987">
    <property type="entry name" value="AtrR-like"/>
</dbReference>
<proteinExistence type="predicted"/>
<organism evidence="7 8">
    <name type="scientific">Marasmius crinis-equi</name>
    <dbReference type="NCBI Taxonomy" id="585013"/>
    <lineage>
        <taxon>Eukaryota</taxon>
        <taxon>Fungi</taxon>
        <taxon>Dikarya</taxon>
        <taxon>Basidiomycota</taxon>
        <taxon>Agaricomycotina</taxon>
        <taxon>Agaricomycetes</taxon>
        <taxon>Agaricomycetidae</taxon>
        <taxon>Agaricales</taxon>
        <taxon>Marasmiineae</taxon>
        <taxon>Marasmiaceae</taxon>
        <taxon>Marasmius</taxon>
    </lineage>
</organism>
<feature type="compositionally biased region" description="Polar residues" evidence="5">
    <location>
        <begin position="345"/>
        <end position="372"/>
    </location>
</feature>
<dbReference type="SMART" id="SM00066">
    <property type="entry name" value="GAL4"/>
    <property type="match status" value="1"/>
</dbReference>
<evidence type="ECO:0000313" key="8">
    <source>
        <dbReference type="Proteomes" id="UP001465976"/>
    </source>
</evidence>
<keyword evidence="2" id="KW-0479">Metal-binding</keyword>
<dbReference type="Proteomes" id="UP001465976">
    <property type="component" value="Unassembled WGS sequence"/>
</dbReference>
<accession>A0ABR3FUE3</accession>
<dbReference type="Pfam" id="PF00172">
    <property type="entry name" value="Zn_clus"/>
    <property type="match status" value="1"/>
</dbReference>
<dbReference type="PROSITE" id="PS00463">
    <property type="entry name" value="ZN2_CY6_FUNGAL_1"/>
    <property type="match status" value="1"/>
</dbReference>